<feature type="compositionally biased region" description="Basic and acidic residues" evidence="4">
    <location>
        <begin position="708"/>
        <end position="717"/>
    </location>
</feature>
<dbReference type="AlphaFoldDB" id="I0YZP8"/>
<feature type="domain" description="RRM" evidence="5">
    <location>
        <begin position="558"/>
        <end position="642"/>
    </location>
</feature>
<comment type="caution">
    <text evidence="6">The sequence shown here is derived from an EMBL/GenBank/DDBJ whole genome shotgun (WGS) entry which is preliminary data.</text>
</comment>
<protein>
    <recommendedName>
        <fullName evidence="5">RRM domain-containing protein</fullName>
    </recommendedName>
</protein>
<dbReference type="RefSeq" id="XP_005648411.1">
    <property type="nucleotide sequence ID" value="XM_005648354.1"/>
</dbReference>
<dbReference type="GO" id="GO:0003723">
    <property type="term" value="F:RNA binding"/>
    <property type="evidence" value="ECO:0007669"/>
    <property type="project" value="UniProtKB-UniRule"/>
</dbReference>
<feature type="compositionally biased region" description="Polar residues" evidence="4">
    <location>
        <begin position="667"/>
        <end position="693"/>
    </location>
</feature>
<dbReference type="SUPFAM" id="SSF54928">
    <property type="entry name" value="RNA-binding domain, RBD"/>
    <property type="match status" value="2"/>
</dbReference>
<gene>
    <name evidence="6" type="ORF">COCSUDRAFT_62397</name>
</gene>
<keyword evidence="1" id="KW-0677">Repeat</keyword>
<evidence type="ECO:0000256" key="1">
    <source>
        <dbReference type="ARBA" id="ARBA00022737"/>
    </source>
</evidence>
<feature type="region of interest" description="Disordered" evidence="4">
    <location>
        <begin position="659"/>
        <end position="693"/>
    </location>
</feature>
<evidence type="ECO:0000259" key="5">
    <source>
        <dbReference type="PROSITE" id="PS50102"/>
    </source>
</evidence>
<dbReference type="Proteomes" id="UP000007264">
    <property type="component" value="Unassembled WGS sequence"/>
</dbReference>
<proteinExistence type="predicted"/>
<name>I0YZP8_COCSC</name>
<evidence type="ECO:0000256" key="4">
    <source>
        <dbReference type="SAM" id="MobiDB-lite"/>
    </source>
</evidence>
<dbReference type="PANTHER" id="PTHR24012">
    <property type="entry name" value="RNA BINDING PROTEIN"/>
    <property type="match status" value="1"/>
</dbReference>
<evidence type="ECO:0000256" key="3">
    <source>
        <dbReference type="PROSITE-ProRule" id="PRU00176"/>
    </source>
</evidence>
<accession>I0YZP8</accession>
<evidence type="ECO:0000256" key="2">
    <source>
        <dbReference type="ARBA" id="ARBA00022884"/>
    </source>
</evidence>
<dbReference type="CDD" id="cd00590">
    <property type="entry name" value="RRM_SF"/>
    <property type="match status" value="1"/>
</dbReference>
<dbReference type="Gene3D" id="3.30.70.330">
    <property type="match status" value="2"/>
</dbReference>
<evidence type="ECO:0000313" key="6">
    <source>
        <dbReference type="EMBL" id="EIE23867.1"/>
    </source>
</evidence>
<reference evidence="6 7" key="1">
    <citation type="journal article" date="2012" name="Genome Biol.">
        <title>The genome of the polar eukaryotic microalga coccomyxa subellipsoidea reveals traits of cold adaptation.</title>
        <authorList>
            <person name="Blanc G."/>
            <person name="Agarkova I."/>
            <person name="Grimwood J."/>
            <person name="Kuo A."/>
            <person name="Brueggeman A."/>
            <person name="Dunigan D."/>
            <person name="Gurnon J."/>
            <person name="Ladunga I."/>
            <person name="Lindquist E."/>
            <person name="Lucas S."/>
            <person name="Pangilinan J."/>
            <person name="Proschold T."/>
            <person name="Salamov A."/>
            <person name="Schmutz J."/>
            <person name="Weeks D."/>
            <person name="Yamada T."/>
            <person name="Claverie J.M."/>
            <person name="Grigoriev I."/>
            <person name="Van Etten J."/>
            <person name="Lomsadze A."/>
            <person name="Borodovsky M."/>
        </authorList>
    </citation>
    <scope>NUCLEOTIDE SEQUENCE [LARGE SCALE GENOMIC DNA]</scope>
    <source>
        <strain evidence="6 7">C-169</strain>
    </source>
</reference>
<feature type="region of interest" description="Disordered" evidence="4">
    <location>
        <begin position="868"/>
        <end position="904"/>
    </location>
</feature>
<keyword evidence="7" id="KW-1185">Reference proteome</keyword>
<dbReference type="GeneID" id="17041865"/>
<organism evidence="6 7">
    <name type="scientific">Coccomyxa subellipsoidea (strain C-169)</name>
    <name type="common">Green microalga</name>
    <dbReference type="NCBI Taxonomy" id="574566"/>
    <lineage>
        <taxon>Eukaryota</taxon>
        <taxon>Viridiplantae</taxon>
        <taxon>Chlorophyta</taxon>
        <taxon>core chlorophytes</taxon>
        <taxon>Trebouxiophyceae</taxon>
        <taxon>Trebouxiophyceae incertae sedis</taxon>
        <taxon>Coccomyxaceae</taxon>
        <taxon>Coccomyxa</taxon>
        <taxon>Coccomyxa subellipsoidea</taxon>
    </lineage>
</organism>
<dbReference type="PROSITE" id="PS50102">
    <property type="entry name" value="RRM"/>
    <property type="match status" value="2"/>
</dbReference>
<evidence type="ECO:0000313" key="7">
    <source>
        <dbReference type="Proteomes" id="UP000007264"/>
    </source>
</evidence>
<feature type="domain" description="RRM" evidence="5">
    <location>
        <begin position="393"/>
        <end position="487"/>
    </location>
</feature>
<feature type="compositionally biased region" description="Polar residues" evidence="4">
    <location>
        <begin position="726"/>
        <end position="741"/>
    </location>
</feature>
<feature type="region of interest" description="Disordered" evidence="4">
    <location>
        <begin position="707"/>
        <end position="780"/>
    </location>
</feature>
<feature type="region of interest" description="Disordered" evidence="4">
    <location>
        <begin position="972"/>
        <end position="1013"/>
    </location>
</feature>
<dbReference type="InterPro" id="IPR012677">
    <property type="entry name" value="Nucleotide-bd_a/b_plait_sf"/>
</dbReference>
<dbReference type="KEGG" id="csl:COCSUDRAFT_62397"/>
<feature type="compositionally biased region" description="Polar residues" evidence="4">
    <location>
        <begin position="876"/>
        <end position="898"/>
    </location>
</feature>
<dbReference type="InterPro" id="IPR000504">
    <property type="entry name" value="RRM_dom"/>
</dbReference>
<feature type="compositionally biased region" description="Polar residues" evidence="4">
    <location>
        <begin position="972"/>
        <end position="987"/>
    </location>
</feature>
<dbReference type="EMBL" id="AGSI01000006">
    <property type="protein sequence ID" value="EIE23867.1"/>
    <property type="molecule type" value="Genomic_DNA"/>
</dbReference>
<keyword evidence="2 3" id="KW-0694">RNA-binding</keyword>
<dbReference type="InterPro" id="IPR035979">
    <property type="entry name" value="RBD_domain_sf"/>
</dbReference>
<sequence>MQPRHRRYSPELEMQQHMPPELLLCPEKVRRKAKRQLLRQLCAAQAEAALPNGAAQRQNDFRQGLPAKTEAAVQHAAAQKEEHYRQLLAAQAEAALQNGAVKRQQLQRQRAAASAALQRGAALQHGRMQLDLLPDPIKAVEMQQLASLLQRTDEQERTIAAAMEVLQHAHSNTGHLGQGTPAGAVLLPEDQPPELTVLVSNINGSATRRQVREAFEFWGPVANVEGPFPAVEIRTVQGQRTYINTIWAFVKFGKPANFNHVCHAFNTYPSDWMVSDGSGGSGSEPSQEELVAWHPPPLAADRARLPVEEQLEIAARHLMNDYTSQLVRQQLSRHSRDPLHASRIILVSDLSPVCTKQQASRGCNNSLPPIAFQTLVQHFRFILKQPTEEAPCPNICINNLNHTATRSQIEQVFSCFGHVRKTKGPGLLSVNYVHLQDLAFVEFEDIQAAAFAFHAFRDSQFAAVAHTLPEIQSLAIGSSLQVEFATCMEASENQSSDNPNSADAEALIPSPAEDEAIQTQQAVSRQKCKHPWAPQAMQQSQKLTSSILALDPSMWSSRSLWIGNIGWNVTRAQVLEVFGKFGEICSITGPRRSFLPCRMISRQWAIVDFAQPLSAATACWAFQDATVSAAAHRWADVRWAAAGPWPYWCLKVNLRQPRAHRPARTPVSRTAQSSHSSKSQPAQDTAYSPSKSNNVATADLHCQSPQLSRDRLKHEGTPTEAGSAERSGQSSSGRTPQNTARASAAVKSGGNDAGSSGGKKAEVHPPTANSSSKDGAGQNAHRAVPIIAKRFQRSAVAGPFRPSAVHFMPDSQPVCIYDWKHQPHRRRYRPPRQARWRRRQQSHQQLIMQQQHAPYWQREQTTMYRTGRACERSRRPTGTQSSSLCQPEQPTFSQNQPHMQPEQEEFWQPRQFPQQAEQGFLPQNQPHMQPQQEAYWRPEQFLLQPELIALLQKQQCMQPQQETYWQPEQFPQHSEQTTLPQNRQCMQPQKVHRQQQRKEYRPKGVQHSRGGWW</sequence>